<accession>A0ABP9WCZ4</accession>
<feature type="domain" description="DUF2249" evidence="1">
    <location>
        <begin position="58"/>
        <end position="125"/>
    </location>
</feature>
<dbReference type="EMBL" id="BAABRR010000001">
    <property type="protein sequence ID" value="GAA5517705.1"/>
    <property type="molecule type" value="Genomic_DNA"/>
</dbReference>
<name>A0ABP9WCZ4_9MICO</name>
<protein>
    <recommendedName>
        <fullName evidence="1">DUF2249 domain-containing protein</fullName>
    </recommendedName>
</protein>
<organism evidence="2 3">
    <name type="scientific">Demequina sediminis</name>
    <dbReference type="NCBI Taxonomy" id="1930058"/>
    <lineage>
        <taxon>Bacteria</taxon>
        <taxon>Bacillati</taxon>
        <taxon>Actinomycetota</taxon>
        <taxon>Actinomycetes</taxon>
        <taxon>Micrococcales</taxon>
        <taxon>Demequinaceae</taxon>
        <taxon>Demequina</taxon>
    </lineage>
</organism>
<dbReference type="InterPro" id="IPR018720">
    <property type="entry name" value="DUF2249"/>
</dbReference>
<proteinExistence type="predicted"/>
<sequence length="130" mass="13057">MSDITSTTAAAETGHACGCGGGGCGGGGGAQTVSADSLLDGAPSAIPSLSTAPLDTDIDVRAIPREVRHARVIGMVTSLVPGESVVIAAPHDPARLVNEIEAEVAGDFQVDYLQAGPELWRVAVSRVSCC</sequence>
<comment type="caution">
    <text evidence="2">The sequence shown here is derived from an EMBL/GenBank/DDBJ whole genome shotgun (WGS) entry which is preliminary data.</text>
</comment>
<dbReference type="Proteomes" id="UP001426770">
    <property type="component" value="Unassembled WGS sequence"/>
</dbReference>
<dbReference type="RefSeq" id="WP_286215745.1">
    <property type="nucleotide sequence ID" value="NZ_AP027736.1"/>
</dbReference>
<gene>
    <name evidence="2" type="ORF">Lsed01_00114</name>
</gene>
<evidence type="ECO:0000313" key="2">
    <source>
        <dbReference type="EMBL" id="GAA5517705.1"/>
    </source>
</evidence>
<dbReference type="Pfam" id="PF10006">
    <property type="entry name" value="DUF2249"/>
    <property type="match status" value="1"/>
</dbReference>
<evidence type="ECO:0000259" key="1">
    <source>
        <dbReference type="Pfam" id="PF10006"/>
    </source>
</evidence>
<keyword evidence="3" id="KW-1185">Reference proteome</keyword>
<evidence type="ECO:0000313" key="3">
    <source>
        <dbReference type="Proteomes" id="UP001426770"/>
    </source>
</evidence>
<reference evidence="2 3" key="1">
    <citation type="submission" date="2024-02" db="EMBL/GenBank/DDBJ databases">
        <title>Lysinimicrobium sediminis NBRC 112286.</title>
        <authorList>
            <person name="Ichikawa N."/>
            <person name="Katano-Makiyama Y."/>
            <person name="Hidaka K."/>
        </authorList>
    </citation>
    <scope>NUCLEOTIDE SEQUENCE [LARGE SCALE GENOMIC DNA]</scope>
    <source>
        <strain evidence="2 3">NBRC 112286</strain>
    </source>
</reference>